<feature type="signal peptide" evidence="1">
    <location>
        <begin position="1"/>
        <end position="38"/>
    </location>
</feature>
<feature type="chain" id="PRO_5002778041" evidence="1">
    <location>
        <begin position="39"/>
        <end position="416"/>
    </location>
</feature>
<proteinExistence type="predicted"/>
<dbReference type="AlphaFoldDB" id="B2FST1"/>
<dbReference type="PANTHER" id="PTHR43283">
    <property type="entry name" value="BETA-LACTAMASE-RELATED"/>
    <property type="match status" value="1"/>
</dbReference>
<protein>
    <submittedName>
        <fullName evidence="3">Penicillin-binding protein/beta-lactamase</fullName>
    </submittedName>
</protein>
<dbReference type="Pfam" id="PF00144">
    <property type="entry name" value="Beta-lactamase"/>
    <property type="match status" value="1"/>
</dbReference>
<dbReference type="SUPFAM" id="SSF56601">
    <property type="entry name" value="beta-lactamase/transpeptidase-like"/>
    <property type="match status" value="1"/>
</dbReference>
<feature type="domain" description="Beta-lactamase-related" evidence="2">
    <location>
        <begin position="50"/>
        <end position="402"/>
    </location>
</feature>
<dbReference type="Proteomes" id="UP000008840">
    <property type="component" value="Chromosome"/>
</dbReference>
<dbReference type="Gene3D" id="3.40.710.10">
    <property type="entry name" value="DD-peptidase/beta-lactamase superfamily"/>
    <property type="match status" value="1"/>
</dbReference>
<dbReference type="InterPro" id="IPR001466">
    <property type="entry name" value="Beta-lactam-related"/>
</dbReference>
<organism evidence="3 4">
    <name type="scientific">Stenotrophomonas maltophilia (strain K279a)</name>
    <dbReference type="NCBI Taxonomy" id="522373"/>
    <lineage>
        <taxon>Bacteria</taxon>
        <taxon>Pseudomonadati</taxon>
        <taxon>Pseudomonadota</taxon>
        <taxon>Gammaproteobacteria</taxon>
        <taxon>Lysobacterales</taxon>
        <taxon>Lysobacteraceae</taxon>
        <taxon>Stenotrophomonas</taxon>
        <taxon>Stenotrophomonas maltophilia group</taxon>
    </lineage>
</organism>
<dbReference type="HOGENOM" id="CLU_030169_4_0_6"/>
<evidence type="ECO:0000259" key="2">
    <source>
        <dbReference type="Pfam" id="PF00144"/>
    </source>
</evidence>
<name>B2FST1_STRMK</name>
<dbReference type="EnsemblBacteria" id="CAQ46041">
    <property type="protein sequence ID" value="CAQ46041"/>
    <property type="gene ID" value="Smlt2563"/>
</dbReference>
<dbReference type="eggNOG" id="COG1680">
    <property type="taxonomic scope" value="Bacteria"/>
</dbReference>
<sequence>MTTAVGNVDRHSPEEMPMKTARWLSSFAALMLALPALASTTTTADAVATIERNARAAHSDAVLVWKDGKTLLEPQPETGEEPVHLMSATKSVVSLAIMLLLDDGKLASVDEPVSNIFAEWKQGRKRDITVRMLLDHTSGLQNVANAGEELEAAPDLVKLALAAELSSDPGTTFSYNNKATNLLPGIVERLAGEPMDAYVEKRLFKPLGIARYTWLKDGAGTPLGMAGLSLTARDLAKIGQLLLDGGVTPAGTRVLSERSVALLTGASARSQDVGLLWWRIPAWERYELKGQMADFLARHGVSAPVQQALLATGGRVFDSKSALIAYVAERLGADWPQHYGSEITGRGLKLSDMFDIQRGPTVAYAANGYLGQHLVIVPQQRVVAVRLIHRRDSHRAPLDDYATFPADVLTLAQALQ</sequence>
<keyword evidence="4" id="KW-1185">Reference proteome</keyword>
<dbReference type="InterPro" id="IPR012338">
    <property type="entry name" value="Beta-lactam/transpept-like"/>
</dbReference>
<reference evidence="3 4" key="1">
    <citation type="journal article" date="2008" name="Genome Biol.">
        <title>The complete genome, comparative and functional analysis of Stenotrophomonas maltophilia reveals an organism heavily shielded by drug resistance determinants.</title>
        <authorList>
            <person name="Crossman L.C."/>
            <person name="Gould V.C."/>
            <person name="Dow J.M."/>
            <person name="Vernikos G.S."/>
            <person name="Okazaki A."/>
            <person name="Sebaihia M."/>
            <person name="Saunders D."/>
            <person name="Arrowsmith C."/>
            <person name="Carver T."/>
            <person name="Peters N."/>
            <person name="Adlem E."/>
            <person name="Kerhornou A."/>
            <person name="Lord A."/>
            <person name="Murphy L."/>
            <person name="Seeger K."/>
            <person name="Squares R."/>
            <person name="Rutter S."/>
            <person name="Quail M.A."/>
            <person name="Rajandream M.A."/>
            <person name="Harris D."/>
            <person name="Churcher C."/>
            <person name="Bentley S.D."/>
            <person name="Parkhill J."/>
            <person name="Thomson N.R."/>
            <person name="Avison M.B."/>
        </authorList>
    </citation>
    <scope>NUCLEOTIDE SEQUENCE [LARGE SCALE GENOMIC DNA]</scope>
    <source>
        <strain evidence="3 4">K279a</strain>
    </source>
</reference>
<evidence type="ECO:0000313" key="4">
    <source>
        <dbReference type="Proteomes" id="UP000008840"/>
    </source>
</evidence>
<evidence type="ECO:0000256" key="1">
    <source>
        <dbReference type="SAM" id="SignalP"/>
    </source>
</evidence>
<dbReference type="MEROPS" id="S12.A23"/>
<dbReference type="EMBL" id="AM743169">
    <property type="protein sequence ID" value="CAQ46041.1"/>
    <property type="molecule type" value="Genomic_DNA"/>
</dbReference>
<dbReference type="InterPro" id="IPR050789">
    <property type="entry name" value="Diverse_Enzym_Activities"/>
</dbReference>
<dbReference type="KEGG" id="sml:Smlt2563"/>
<dbReference type="PANTHER" id="PTHR43283:SF7">
    <property type="entry name" value="BETA-LACTAMASE-RELATED DOMAIN-CONTAINING PROTEIN"/>
    <property type="match status" value="1"/>
</dbReference>
<gene>
    <name evidence="3" type="ordered locus">Smlt2563</name>
</gene>
<evidence type="ECO:0000313" key="3">
    <source>
        <dbReference type="EMBL" id="CAQ46041.1"/>
    </source>
</evidence>
<accession>B2FST1</accession>
<keyword evidence="1" id="KW-0732">Signal</keyword>